<dbReference type="InterPro" id="IPR002347">
    <property type="entry name" value="SDR_fam"/>
</dbReference>
<proteinExistence type="inferred from homology"/>
<dbReference type="GO" id="GO:0016491">
    <property type="term" value="F:oxidoreductase activity"/>
    <property type="evidence" value="ECO:0007669"/>
    <property type="project" value="TreeGrafter"/>
</dbReference>
<accession>A0AA88Y2R4</accession>
<dbReference type="InterPro" id="IPR036291">
    <property type="entry name" value="NAD(P)-bd_dom_sf"/>
</dbReference>
<evidence type="ECO:0000313" key="2">
    <source>
        <dbReference type="EMBL" id="KAK3094857.1"/>
    </source>
</evidence>
<dbReference type="PANTHER" id="PTHR43313">
    <property type="entry name" value="SHORT-CHAIN DEHYDROGENASE/REDUCTASE FAMILY 9C"/>
    <property type="match status" value="1"/>
</dbReference>
<dbReference type="PRINTS" id="PR00080">
    <property type="entry name" value="SDRFAMILY"/>
</dbReference>
<dbReference type="Proteomes" id="UP001186944">
    <property type="component" value="Unassembled WGS sequence"/>
</dbReference>
<dbReference type="AlphaFoldDB" id="A0AA88Y2R4"/>
<reference evidence="2" key="1">
    <citation type="submission" date="2019-08" db="EMBL/GenBank/DDBJ databases">
        <title>The improved chromosome-level genome for the pearl oyster Pinctada fucata martensii using PacBio sequencing and Hi-C.</title>
        <authorList>
            <person name="Zheng Z."/>
        </authorList>
    </citation>
    <scope>NUCLEOTIDE SEQUENCE</scope>
    <source>
        <strain evidence="2">ZZ-2019</strain>
        <tissue evidence="2">Adductor muscle</tissue>
    </source>
</reference>
<dbReference type="GO" id="GO:0008202">
    <property type="term" value="P:steroid metabolic process"/>
    <property type="evidence" value="ECO:0007669"/>
    <property type="project" value="TreeGrafter"/>
</dbReference>
<comment type="caution">
    <text evidence="2">The sequence shown here is derived from an EMBL/GenBank/DDBJ whole genome shotgun (WGS) entry which is preliminary data.</text>
</comment>
<keyword evidence="3" id="KW-1185">Reference proteome</keyword>
<comment type="similarity">
    <text evidence="1">Belongs to the short-chain dehydrogenases/reductases (SDR) family.</text>
</comment>
<protein>
    <submittedName>
        <fullName evidence="2">Uncharacterized protein</fullName>
    </submittedName>
</protein>
<dbReference type="EMBL" id="VSWD01000008">
    <property type="protein sequence ID" value="KAK3094857.1"/>
    <property type="molecule type" value="Genomic_DNA"/>
</dbReference>
<dbReference type="PANTHER" id="PTHR43313:SF1">
    <property type="entry name" value="3BETA-HYDROXYSTEROID DEHYDROGENASE DHS-16"/>
    <property type="match status" value="1"/>
</dbReference>
<dbReference type="PRINTS" id="PR00081">
    <property type="entry name" value="GDHRDH"/>
</dbReference>
<dbReference type="Gene3D" id="3.40.50.720">
    <property type="entry name" value="NAD(P)-binding Rossmann-like Domain"/>
    <property type="match status" value="1"/>
</dbReference>
<evidence type="ECO:0000313" key="3">
    <source>
        <dbReference type="Proteomes" id="UP001186944"/>
    </source>
</evidence>
<dbReference type="SUPFAM" id="SSF51735">
    <property type="entry name" value="NAD(P)-binding Rossmann-fold domains"/>
    <property type="match status" value="1"/>
</dbReference>
<evidence type="ECO:0000256" key="1">
    <source>
        <dbReference type="RuleBase" id="RU000363"/>
    </source>
</evidence>
<dbReference type="Pfam" id="PF00106">
    <property type="entry name" value="adh_short"/>
    <property type="match status" value="1"/>
</dbReference>
<sequence>MVLEIFVALSIVLLTIAFNYRRKRLTHQFEHSFIVITGCDSGFGRLAAERFDRLGMHVFAGCLLDKSVKELKESSTDKLVPIQLDITKLSDIENLLQLIKNNLPDGRGLTGLINNAGISGSCGLIEGLGSDQFLSTFRVNFFGMVDVTKTLMPLLRKGKGRIVNTSSMGGKFAAPFTTPYFTTKYAIESYSDSLRRELYHDDISVHVIEPGMFKTGILNKDSSEECSKKNFQTLPPESKEFYGIEMITKIIKNMDTGTADADTNLGKVVDAYQHALTSPYPKIRYKVGIHSWILIPMANYLPEWLMDMIIGLQFPKPAGTIKS</sequence>
<gene>
    <name evidence="2" type="ORF">FSP39_007143</name>
</gene>
<name>A0AA88Y2R4_PINIB</name>
<organism evidence="2 3">
    <name type="scientific">Pinctada imbricata</name>
    <name type="common">Atlantic pearl-oyster</name>
    <name type="synonym">Pinctada martensii</name>
    <dbReference type="NCBI Taxonomy" id="66713"/>
    <lineage>
        <taxon>Eukaryota</taxon>
        <taxon>Metazoa</taxon>
        <taxon>Spiralia</taxon>
        <taxon>Lophotrochozoa</taxon>
        <taxon>Mollusca</taxon>
        <taxon>Bivalvia</taxon>
        <taxon>Autobranchia</taxon>
        <taxon>Pteriomorphia</taxon>
        <taxon>Pterioida</taxon>
        <taxon>Pterioidea</taxon>
        <taxon>Pteriidae</taxon>
        <taxon>Pinctada</taxon>
    </lineage>
</organism>